<feature type="region of interest" description="Disordered" evidence="1">
    <location>
        <begin position="752"/>
        <end position="779"/>
    </location>
</feature>
<dbReference type="Ensembl" id="ENSPNAT00000051058.1">
    <property type="protein sequence ID" value="ENSPNAP00000051462.1"/>
    <property type="gene ID" value="ENSPNAG00000027531.2"/>
</dbReference>
<feature type="domain" description="PTHB1 C-terminal helix bundle" evidence="6">
    <location>
        <begin position="669"/>
        <end position="745"/>
    </location>
</feature>
<dbReference type="Proteomes" id="UP001501920">
    <property type="component" value="Chromosome 19"/>
</dbReference>
<dbReference type="InterPro" id="IPR028074">
    <property type="entry name" value="PHTB1_GAE_dom"/>
</dbReference>
<dbReference type="AlphaFoldDB" id="A0AAR2JMF6"/>
<dbReference type="Pfam" id="PF14728">
    <property type="entry name" value="PTHB1_GAE"/>
    <property type="match status" value="1"/>
</dbReference>
<dbReference type="GO" id="GO:0060271">
    <property type="term" value="P:cilium assembly"/>
    <property type="evidence" value="ECO:0007669"/>
    <property type="project" value="TreeGrafter"/>
</dbReference>
<dbReference type="Pfam" id="PF23339">
    <property type="entry name" value="PTHB1_CtH"/>
    <property type="match status" value="1"/>
</dbReference>
<proteinExistence type="predicted"/>
<keyword evidence="8" id="KW-1185">Reference proteome</keyword>
<dbReference type="InterPro" id="IPR055362">
    <property type="entry name" value="PTHB1_pf_dom"/>
</dbReference>
<dbReference type="InterPro" id="IPR055363">
    <property type="entry name" value="PTHB1_hp_dom"/>
</dbReference>
<evidence type="ECO:0000259" key="4">
    <source>
        <dbReference type="Pfam" id="PF23337"/>
    </source>
</evidence>
<evidence type="ECO:0000313" key="8">
    <source>
        <dbReference type="Proteomes" id="UP001501920"/>
    </source>
</evidence>
<dbReference type="InterPro" id="IPR026511">
    <property type="entry name" value="PTHB1"/>
</dbReference>
<dbReference type="Pfam" id="PF14727">
    <property type="entry name" value="PHTB1_N"/>
    <property type="match status" value="1"/>
</dbReference>
<dbReference type="PANTHER" id="PTHR20991">
    <property type="entry name" value="PARATHYROID HORMONE-RESPONSIVE B1 GENE"/>
    <property type="match status" value="1"/>
</dbReference>
<sequence length="779" mass="86308">MSLFKARDWWSAVLGEGEEFDQGCLCVGDVDNSGSGCDKVVVGSYMGMLRIFAPHASKPAEQTVADAQLLEVQLRDPIIQVEVGKFVSCSELLHLAVLHPRKLSVYAVSGTAGNVEHGDQYQLRLVYEHNLQRTACNMTYGPFGGVTGHHFICIQSMDGMLMFFEQESYAFGRFLPGFLLPGPLCYCARTDSFITVSSTRQVECYRYETLAVATDADTRQDSEQQSKSSGKRLAVSWLLVLGEQALDIYVPSASPMASSIFVLGERNLFCLRDSGQIRFMKKLEYNPSCFLPYASVSEGTTNVLLGNHNNMLLVYQDTTLKWAAQLSCVPVAVRVANFLELKGLVVTLSSEGHLQCSYMGTDPSFFTAPKVEAREVNYDEVDAEMKALHKVIREATKNQVILFSLFVFIGSGSQVVVAFSAFLNGHYTPADLTGDIAVSYSSPTGVPRVAQCKFVLPLRLVCCPTSASKNSKYKITVDTNKPPVNLNEVFPGTSAEDKEGNALAFQFIAGSRVTVLASKTSQRYRIQSESFEDIWLVAKELVQRFDRHFAKLGVKDFRNSFSGPIPLAEYFETVDHHFELRVNAQKYQDLLSERAVQFRAIQRRLLTRFKDKTPAPLQNLDTLMEGTYRQVIALADAAEENRACLVQAFSRLRSATHLLILLVSLWQGLSAEQTAILEATLLPLLQDTPQLGWEESVDAAVSHLLRTCLSRSPKDQAISLSTMQLSMPKDTSRLKKHITLLCDRIGKGGRLSLSSEANVPTPVMLPGQDRPNGGQRSRL</sequence>
<feature type="domain" description="PTHB1 hairpin" evidence="5">
    <location>
        <begin position="564"/>
        <end position="667"/>
    </location>
</feature>
<evidence type="ECO:0000259" key="6">
    <source>
        <dbReference type="Pfam" id="PF23339"/>
    </source>
</evidence>
<evidence type="ECO:0000259" key="3">
    <source>
        <dbReference type="Pfam" id="PF14728"/>
    </source>
</evidence>
<reference evidence="7" key="3">
    <citation type="submission" date="2025-09" db="UniProtKB">
        <authorList>
            <consortium name="Ensembl"/>
        </authorList>
    </citation>
    <scope>IDENTIFICATION</scope>
</reference>
<dbReference type="InterPro" id="IPR055364">
    <property type="entry name" value="PTHB1_CtH_dom"/>
</dbReference>
<dbReference type="InterPro" id="IPR028073">
    <property type="entry name" value="PHTB1_N_dom"/>
</dbReference>
<organism evidence="7 8">
    <name type="scientific">Pygocentrus nattereri</name>
    <name type="common">Red-bellied piranha</name>
    <dbReference type="NCBI Taxonomy" id="42514"/>
    <lineage>
        <taxon>Eukaryota</taxon>
        <taxon>Metazoa</taxon>
        <taxon>Chordata</taxon>
        <taxon>Craniata</taxon>
        <taxon>Vertebrata</taxon>
        <taxon>Euteleostomi</taxon>
        <taxon>Actinopterygii</taxon>
        <taxon>Neopterygii</taxon>
        <taxon>Teleostei</taxon>
        <taxon>Ostariophysi</taxon>
        <taxon>Characiformes</taxon>
        <taxon>Characoidei</taxon>
        <taxon>Pygocentrus</taxon>
    </lineage>
</organism>
<reference evidence="7" key="2">
    <citation type="submission" date="2025-08" db="UniProtKB">
        <authorList>
            <consortium name="Ensembl"/>
        </authorList>
    </citation>
    <scope>IDENTIFICATION</scope>
</reference>
<dbReference type="Pfam" id="PF23338">
    <property type="entry name" value="PTHB1_hp"/>
    <property type="match status" value="1"/>
</dbReference>
<dbReference type="GO" id="GO:0016020">
    <property type="term" value="C:membrane"/>
    <property type="evidence" value="ECO:0007669"/>
    <property type="project" value="TreeGrafter"/>
</dbReference>
<dbReference type="GO" id="GO:0034464">
    <property type="term" value="C:BBSome"/>
    <property type="evidence" value="ECO:0007669"/>
    <property type="project" value="InterPro"/>
</dbReference>
<dbReference type="Pfam" id="PF23337">
    <property type="entry name" value="PTHB1_pf"/>
    <property type="match status" value="1"/>
</dbReference>
<name>A0AAR2JMF6_PYGNA</name>
<feature type="domain" description="PTHB1 platform" evidence="4">
    <location>
        <begin position="457"/>
        <end position="562"/>
    </location>
</feature>
<accession>A0AAR2JMF6</accession>
<evidence type="ECO:0000259" key="5">
    <source>
        <dbReference type="Pfam" id="PF23338"/>
    </source>
</evidence>
<evidence type="ECO:0000259" key="2">
    <source>
        <dbReference type="Pfam" id="PF14727"/>
    </source>
</evidence>
<gene>
    <name evidence="7" type="primary">BBS9</name>
</gene>
<reference evidence="7 8" key="1">
    <citation type="submission" date="2020-10" db="EMBL/GenBank/DDBJ databases">
        <title>Pygocentrus nattereri (red-bellied piranha) genome, fPygNat1, primary haplotype.</title>
        <authorList>
            <person name="Myers G."/>
            <person name="Meyer A."/>
            <person name="Karagic N."/>
            <person name="Pippel M."/>
            <person name="Winkler S."/>
            <person name="Tracey A."/>
            <person name="Wood J."/>
            <person name="Formenti G."/>
            <person name="Howe K."/>
            <person name="Fedrigo O."/>
            <person name="Jarvis E.D."/>
        </authorList>
    </citation>
    <scope>NUCLEOTIDE SEQUENCE [LARGE SCALE GENOMIC DNA]</scope>
</reference>
<feature type="domain" description="PTHB1 N-terminal" evidence="2">
    <location>
        <begin position="1"/>
        <end position="363"/>
    </location>
</feature>
<feature type="domain" description="PTHB1 GAE" evidence="3">
    <location>
        <begin position="406"/>
        <end position="454"/>
    </location>
</feature>
<evidence type="ECO:0000256" key="1">
    <source>
        <dbReference type="SAM" id="MobiDB-lite"/>
    </source>
</evidence>
<dbReference type="GeneTree" id="ENSGT00390000000803"/>
<evidence type="ECO:0000313" key="7">
    <source>
        <dbReference type="Ensembl" id="ENSPNAP00000051462.1"/>
    </source>
</evidence>
<evidence type="ECO:0008006" key="9">
    <source>
        <dbReference type="Google" id="ProtNLM"/>
    </source>
</evidence>
<protein>
    <recommendedName>
        <fullName evidence="9">Bardet-Biedl syndrome 9</fullName>
    </recommendedName>
</protein>
<dbReference type="PANTHER" id="PTHR20991:SF0">
    <property type="entry name" value="PROTEIN PTHB1"/>
    <property type="match status" value="1"/>
</dbReference>